<reference evidence="9" key="2">
    <citation type="submission" date="2020-05" db="UniProtKB">
        <authorList>
            <consortium name="EnsemblMetazoa"/>
        </authorList>
    </citation>
    <scope>IDENTIFICATION</scope>
    <source>
        <strain evidence="9">FAR1</strain>
    </source>
</reference>
<evidence type="ECO:0000256" key="6">
    <source>
        <dbReference type="ARBA" id="ARBA00023242"/>
    </source>
</evidence>
<protein>
    <recommendedName>
        <fullName evidence="8">JmjC domain-containing protein</fullName>
    </recommendedName>
</protein>
<dbReference type="InterPro" id="IPR041667">
    <property type="entry name" value="Cupin_8"/>
</dbReference>
<dbReference type="GO" id="GO:0051864">
    <property type="term" value="F:histone H3K36 demethylase activity"/>
    <property type="evidence" value="ECO:0007669"/>
    <property type="project" value="TreeGrafter"/>
</dbReference>
<keyword evidence="4" id="KW-0560">Oxidoreductase</keyword>
<dbReference type="SMART" id="SM00558">
    <property type="entry name" value="JmjC"/>
    <property type="match status" value="1"/>
</dbReference>
<dbReference type="Gene3D" id="2.60.120.650">
    <property type="entry name" value="Cupin"/>
    <property type="match status" value="1"/>
</dbReference>
<sequence length="413" mass="47678">MSDLHSLNMEKCVKEILSICSIKPLLLDRNCVKVNKLYNAVLSTNLDHVASEQLFTKKDKLMSKNLVNIGMLYDMVYNRLHTGQWNAVEPVEREMFTILTYVRILYTLAVSSNEIESIQDGIYLADLGLMLGSSISTKRDNIETDLLTETASILSSYLLSILGIFWVLSIGWWQNHLHNKFIFLHVRSNCYDKKEPAILKGIIDDWPAMERWHDPNYLLTIAGERTVPIEIGSQYSNDDWSQKLMKFREFIEQNICSEAPSSKKRADHPAAYLAQHDLFDQIPALRRDIVVPDYIGRTDARPRIKAWLGPKGTVSPLHTDPCHNLLCQVFGSKIILLARPEDTARLYPYDHFILSNTSQLDARQPDYERFPLARDVAFHRLTLRRGEVLYIPPGWWHYVESLSPSFSVSFWFE</sequence>
<dbReference type="AlphaFoldDB" id="A0A182QMN7"/>
<evidence type="ECO:0000256" key="7">
    <source>
        <dbReference type="SAM" id="Phobius"/>
    </source>
</evidence>
<feature type="domain" description="JmjC" evidence="8">
    <location>
        <begin position="257"/>
        <end position="413"/>
    </location>
</feature>
<comment type="subcellular location">
    <subcellularLocation>
        <location evidence="2">Nucleus</location>
    </subcellularLocation>
</comment>
<dbReference type="PANTHER" id="PTHR12461:SF106">
    <property type="entry name" value="BIFUNCTIONAL PEPTIDASE AND ARGINYL-HYDROXYLASE JMJD5"/>
    <property type="match status" value="1"/>
</dbReference>
<dbReference type="GO" id="GO:0005634">
    <property type="term" value="C:nucleus"/>
    <property type="evidence" value="ECO:0007669"/>
    <property type="project" value="UniProtKB-SubCell"/>
</dbReference>
<evidence type="ECO:0000256" key="2">
    <source>
        <dbReference type="ARBA" id="ARBA00004123"/>
    </source>
</evidence>
<comment type="cofactor">
    <cofactor evidence="1">
        <name>Fe(2+)</name>
        <dbReference type="ChEBI" id="CHEBI:29033"/>
    </cofactor>
</comment>
<feature type="transmembrane region" description="Helical" evidence="7">
    <location>
        <begin position="154"/>
        <end position="173"/>
    </location>
</feature>
<evidence type="ECO:0000313" key="10">
    <source>
        <dbReference type="Proteomes" id="UP000075886"/>
    </source>
</evidence>
<name>A0A182QMN7_9DIPT</name>
<dbReference type="Proteomes" id="UP000075886">
    <property type="component" value="Unassembled WGS sequence"/>
</dbReference>
<proteinExistence type="predicted"/>
<keyword evidence="7" id="KW-0472">Membrane</keyword>
<keyword evidence="7" id="KW-1133">Transmembrane helix</keyword>
<evidence type="ECO:0000256" key="5">
    <source>
        <dbReference type="ARBA" id="ARBA00023004"/>
    </source>
</evidence>
<keyword evidence="3" id="KW-0479">Metal-binding</keyword>
<evidence type="ECO:0000313" key="9">
    <source>
        <dbReference type="EnsemblMetazoa" id="AFAF013266-PA"/>
    </source>
</evidence>
<dbReference type="PANTHER" id="PTHR12461">
    <property type="entry name" value="HYPOXIA-INDUCIBLE FACTOR 1 ALPHA INHIBITOR-RELATED"/>
    <property type="match status" value="1"/>
</dbReference>
<dbReference type="STRING" id="69004.A0A182QMN7"/>
<dbReference type="EMBL" id="AXCN02002050">
    <property type="status" value="NOT_ANNOTATED_CDS"/>
    <property type="molecule type" value="Genomic_DNA"/>
</dbReference>
<keyword evidence="6" id="KW-0539">Nucleus</keyword>
<reference evidence="10" key="1">
    <citation type="submission" date="2014-01" db="EMBL/GenBank/DDBJ databases">
        <title>The Genome Sequence of Anopheles farauti FAR1 (V2).</title>
        <authorList>
            <consortium name="The Broad Institute Genomics Platform"/>
            <person name="Neafsey D.E."/>
            <person name="Besansky N."/>
            <person name="Howell P."/>
            <person name="Walton C."/>
            <person name="Young S.K."/>
            <person name="Zeng Q."/>
            <person name="Gargeya S."/>
            <person name="Fitzgerald M."/>
            <person name="Haas B."/>
            <person name="Abouelleil A."/>
            <person name="Allen A.W."/>
            <person name="Alvarado L."/>
            <person name="Arachchi H.M."/>
            <person name="Berlin A.M."/>
            <person name="Chapman S.B."/>
            <person name="Gainer-Dewar J."/>
            <person name="Goldberg J."/>
            <person name="Griggs A."/>
            <person name="Gujja S."/>
            <person name="Hansen M."/>
            <person name="Howarth C."/>
            <person name="Imamovic A."/>
            <person name="Ireland A."/>
            <person name="Larimer J."/>
            <person name="McCowan C."/>
            <person name="Murphy C."/>
            <person name="Pearson M."/>
            <person name="Poon T.W."/>
            <person name="Priest M."/>
            <person name="Roberts A."/>
            <person name="Saif S."/>
            <person name="Shea T."/>
            <person name="Sisk P."/>
            <person name="Sykes S."/>
            <person name="Wortman J."/>
            <person name="Nusbaum C."/>
            <person name="Birren B."/>
        </authorList>
    </citation>
    <scope>NUCLEOTIDE SEQUENCE [LARGE SCALE GENOMIC DNA]</scope>
    <source>
        <strain evidence="10">FAR1</strain>
    </source>
</reference>
<evidence type="ECO:0000256" key="4">
    <source>
        <dbReference type="ARBA" id="ARBA00023002"/>
    </source>
</evidence>
<organism evidence="9 10">
    <name type="scientific">Anopheles farauti</name>
    <dbReference type="NCBI Taxonomy" id="69004"/>
    <lineage>
        <taxon>Eukaryota</taxon>
        <taxon>Metazoa</taxon>
        <taxon>Ecdysozoa</taxon>
        <taxon>Arthropoda</taxon>
        <taxon>Hexapoda</taxon>
        <taxon>Insecta</taxon>
        <taxon>Pterygota</taxon>
        <taxon>Neoptera</taxon>
        <taxon>Endopterygota</taxon>
        <taxon>Diptera</taxon>
        <taxon>Nematocera</taxon>
        <taxon>Culicoidea</taxon>
        <taxon>Culicidae</taxon>
        <taxon>Anophelinae</taxon>
        <taxon>Anopheles</taxon>
    </lineage>
</organism>
<dbReference type="Pfam" id="PF13621">
    <property type="entry name" value="Cupin_8"/>
    <property type="match status" value="1"/>
</dbReference>
<evidence type="ECO:0000259" key="8">
    <source>
        <dbReference type="PROSITE" id="PS51184"/>
    </source>
</evidence>
<keyword evidence="5" id="KW-0408">Iron</keyword>
<dbReference type="VEuPathDB" id="VectorBase:AFAF013266"/>
<keyword evidence="10" id="KW-1185">Reference proteome</keyword>
<keyword evidence="7" id="KW-0812">Transmembrane</keyword>
<evidence type="ECO:0000256" key="3">
    <source>
        <dbReference type="ARBA" id="ARBA00022723"/>
    </source>
</evidence>
<dbReference type="EnsemblMetazoa" id="AFAF013266-RA">
    <property type="protein sequence ID" value="AFAF013266-PA"/>
    <property type="gene ID" value="AFAF013266"/>
</dbReference>
<dbReference type="InterPro" id="IPR003347">
    <property type="entry name" value="JmjC_dom"/>
</dbReference>
<dbReference type="PROSITE" id="PS51184">
    <property type="entry name" value="JMJC"/>
    <property type="match status" value="1"/>
</dbReference>
<accession>A0A182QMN7</accession>
<dbReference type="SUPFAM" id="SSF51197">
    <property type="entry name" value="Clavaminate synthase-like"/>
    <property type="match status" value="1"/>
</dbReference>
<dbReference type="GO" id="GO:0046872">
    <property type="term" value="F:metal ion binding"/>
    <property type="evidence" value="ECO:0007669"/>
    <property type="project" value="UniProtKB-KW"/>
</dbReference>
<evidence type="ECO:0000256" key="1">
    <source>
        <dbReference type="ARBA" id="ARBA00001954"/>
    </source>
</evidence>